<evidence type="ECO:0000313" key="2">
    <source>
        <dbReference type="Proteomes" id="UP000276776"/>
    </source>
</evidence>
<protein>
    <submittedName>
        <fullName evidence="1 3">Uncharacterized protein</fullName>
    </submittedName>
</protein>
<dbReference type="EMBL" id="UYYF01001999">
    <property type="protein sequence ID" value="VDN00258.1"/>
    <property type="molecule type" value="Genomic_DNA"/>
</dbReference>
<dbReference type="WBParaSite" id="TCLT_0000363501-mRNA-1">
    <property type="protein sequence ID" value="TCLT_0000363501-mRNA-1"/>
    <property type="gene ID" value="TCLT_0000363501"/>
</dbReference>
<reference evidence="3" key="1">
    <citation type="submission" date="2017-02" db="UniProtKB">
        <authorList>
            <consortium name="WormBaseParasite"/>
        </authorList>
    </citation>
    <scope>IDENTIFICATION</scope>
</reference>
<keyword evidence="2" id="KW-1185">Reference proteome</keyword>
<evidence type="ECO:0000313" key="3">
    <source>
        <dbReference type="WBParaSite" id="TCLT_0000363501-mRNA-1"/>
    </source>
</evidence>
<name>A0A0N5CTS4_THECL</name>
<evidence type="ECO:0000313" key="1">
    <source>
        <dbReference type="EMBL" id="VDN00258.1"/>
    </source>
</evidence>
<reference evidence="1 2" key="2">
    <citation type="submission" date="2018-11" db="EMBL/GenBank/DDBJ databases">
        <authorList>
            <consortium name="Pathogen Informatics"/>
        </authorList>
    </citation>
    <scope>NUCLEOTIDE SEQUENCE [LARGE SCALE GENOMIC DNA]</scope>
</reference>
<dbReference type="AlphaFoldDB" id="A0A0N5CTS4"/>
<dbReference type="Proteomes" id="UP000276776">
    <property type="component" value="Unassembled WGS sequence"/>
</dbReference>
<organism evidence="3">
    <name type="scientific">Thelazia callipaeda</name>
    <name type="common">Oriental eyeworm</name>
    <name type="synonym">Parasitic nematode</name>
    <dbReference type="NCBI Taxonomy" id="103827"/>
    <lineage>
        <taxon>Eukaryota</taxon>
        <taxon>Metazoa</taxon>
        <taxon>Ecdysozoa</taxon>
        <taxon>Nematoda</taxon>
        <taxon>Chromadorea</taxon>
        <taxon>Rhabditida</taxon>
        <taxon>Spirurina</taxon>
        <taxon>Spiruromorpha</taxon>
        <taxon>Thelazioidea</taxon>
        <taxon>Thelaziidae</taxon>
        <taxon>Thelazia</taxon>
    </lineage>
</organism>
<accession>A0A0N5CTS4</accession>
<gene>
    <name evidence="1" type="ORF">TCLT_LOCUS3625</name>
</gene>
<proteinExistence type="predicted"/>
<sequence>MSAKDIESKSATSRHLLSGSIKYSWDCTDNSIT</sequence>